<gene>
    <name evidence="2" type="ORF">K493DRAFT_408916</name>
</gene>
<feature type="domain" description="DUF8032" evidence="1">
    <location>
        <begin position="172"/>
        <end position="264"/>
    </location>
</feature>
<dbReference type="Pfam" id="PF26087">
    <property type="entry name" value="DUF8032"/>
    <property type="match status" value="2"/>
</dbReference>
<protein>
    <recommendedName>
        <fullName evidence="1">DUF8032 domain-containing protein</fullName>
    </recommendedName>
</protein>
<accession>A0A1Y1Y3F1</accession>
<dbReference type="OrthoDB" id="5599902at2759"/>
<comment type="caution">
    <text evidence="2">The sequence shown here is derived from an EMBL/GenBank/DDBJ whole genome shotgun (WGS) entry which is preliminary data.</text>
</comment>
<sequence>MAGANYPKDLTSQKLNLSDVVSKEPATFIRDGIEWVSFFYSHNRRLQKYEIRTDVDKVNLEELSPGFKQENCVYPRAFCTQDDYKGNRWAYETECNHLGWKLAFLNLEQIGGKRGLIQRAVDSYRNRYPNLRSRRVTRQEKIMNGTLRRRRPRGTHSSMECSTSSTSSDSDTLIYQDLCTGKSWTLRINLNDVDVNEIDAGFKQKNCVFPRSAFSNKDTYTNSHRADEITCNEIAWKLAWLNPQLLTGKKGLLQRVLDLYRMKFTTQLKPRPGKCKLETFMLSSPDDHLSPEFPTPLQPILSPESSIITSDDRAYKEQPRHFNWSQELFSQE</sequence>
<name>A0A1Y1Y3F1_9FUNG</name>
<evidence type="ECO:0000313" key="3">
    <source>
        <dbReference type="Proteomes" id="UP000193498"/>
    </source>
</evidence>
<dbReference type="AlphaFoldDB" id="A0A1Y1Y3F1"/>
<organism evidence="2 3">
    <name type="scientific">Basidiobolus meristosporus CBS 931.73</name>
    <dbReference type="NCBI Taxonomy" id="1314790"/>
    <lineage>
        <taxon>Eukaryota</taxon>
        <taxon>Fungi</taxon>
        <taxon>Fungi incertae sedis</taxon>
        <taxon>Zoopagomycota</taxon>
        <taxon>Entomophthoromycotina</taxon>
        <taxon>Basidiobolomycetes</taxon>
        <taxon>Basidiobolales</taxon>
        <taxon>Basidiobolaceae</taxon>
        <taxon>Basidiobolus</taxon>
    </lineage>
</organism>
<dbReference type="InParanoid" id="A0A1Y1Y3F1"/>
<evidence type="ECO:0000313" key="2">
    <source>
        <dbReference type="EMBL" id="ORX92246.1"/>
    </source>
</evidence>
<reference evidence="2 3" key="1">
    <citation type="submission" date="2016-07" db="EMBL/GenBank/DDBJ databases">
        <title>Pervasive Adenine N6-methylation of Active Genes in Fungi.</title>
        <authorList>
            <consortium name="DOE Joint Genome Institute"/>
            <person name="Mondo S.J."/>
            <person name="Dannebaum R.O."/>
            <person name="Kuo R.C."/>
            <person name="Labutti K."/>
            <person name="Haridas S."/>
            <person name="Kuo A."/>
            <person name="Salamov A."/>
            <person name="Ahrendt S.R."/>
            <person name="Lipzen A."/>
            <person name="Sullivan W."/>
            <person name="Andreopoulos W.B."/>
            <person name="Clum A."/>
            <person name="Lindquist E."/>
            <person name="Daum C."/>
            <person name="Ramamoorthy G.K."/>
            <person name="Gryganskyi A."/>
            <person name="Culley D."/>
            <person name="Magnuson J.K."/>
            <person name="James T.Y."/>
            <person name="O'Malley M.A."/>
            <person name="Stajich J.E."/>
            <person name="Spatafora J.W."/>
            <person name="Visel A."/>
            <person name="Grigoriev I.V."/>
        </authorList>
    </citation>
    <scope>NUCLEOTIDE SEQUENCE [LARGE SCALE GENOMIC DNA]</scope>
    <source>
        <strain evidence="2 3">CBS 931.73</strain>
    </source>
</reference>
<dbReference type="PANTHER" id="PTHR22949:SF0">
    <property type="entry name" value="RE27538P"/>
    <property type="match status" value="1"/>
</dbReference>
<dbReference type="EMBL" id="MCFE01000286">
    <property type="protein sequence ID" value="ORX92246.1"/>
    <property type="molecule type" value="Genomic_DNA"/>
</dbReference>
<dbReference type="PANTHER" id="PTHR22949">
    <property type="entry name" value="WHITE COLLAR 2 PROTEIN WC2"/>
    <property type="match status" value="1"/>
</dbReference>
<dbReference type="Proteomes" id="UP000193498">
    <property type="component" value="Unassembled WGS sequence"/>
</dbReference>
<dbReference type="InterPro" id="IPR058345">
    <property type="entry name" value="DUF8032"/>
</dbReference>
<keyword evidence="3" id="KW-1185">Reference proteome</keyword>
<evidence type="ECO:0000259" key="1">
    <source>
        <dbReference type="Pfam" id="PF26087"/>
    </source>
</evidence>
<feature type="domain" description="DUF8032" evidence="1">
    <location>
        <begin position="34"/>
        <end position="127"/>
    </location>
</feature>
<dbReference type="STRING" id="1314790.A0A1Y1Y3F1"/>
<proteinExistence type="predicted"/>